<evidence type="ECO:0000256" key="1">
    <source>
        <dbReference type="ARBA" id="ARBA00038101"/>
    </source>
</evidence>
<dbReference type="PANTHER" id="PTHR11102">
    <property type="entry name" value="SEL-1-LIKE PROTEIN"/>
    <property type="match status" value="1"/>
</dbReference>
<dbReference type="KEGG" id="tva:5466431"/>
<dbReference type="VEuPathDB" id="TrichDB:TVAG_437100"/>
<name>A2DFF7_TRIV3</name>
<dbReference type="InterPro" id="IPR011990">
    <property type="entry name" value="TPR-like_helical_dom_sf"/>
</dbReference>
<keyword evidence="5" id="KW-1185">Reference proteome</keyword>
<evidence type="ECO:0000313" key="5">
    <source>
        <dbReference type="Proteomes" id="UP000001542"/>
    </source>
</evidence>
<accession>A2DFF7</accession>
<organism evidence="4 5">
    <name type="scientific">Trichomonas vaginalis (strain ATCC PRA-98 / G3)</name>
    <dbReference type="NCBI Taxonomy" id="412133"/>
    <lineage>
        <taxon>Eukaryota</taxon>
        <taxon>Metamonada</taxon>
        <taxon>Parabasalia</taxon>
        <taxon>Trichomonadida</taxon>
        <taxon>Trichomonadidae</taxon>
        <taxon>Trichomonas</taxon>
    </lineage>
</organism>
<dbReference type="Proteomes" id="UP000001542">
    <property type="component" value="Unassembled WGS sequence"/>
</dbReference>
<dbReference type="CDD" id="cd00180">
    <property type="entry name" value="PKc"/>
    <property type="match status" value="1"/>
</dbReference>
<reference evidence="4" key="2">
    <citation type="journal article" date="2007" name="Science">
        <title>Draft genome sequence of the sexually transmitted pathogen Trichomonas vaginalis.</title>
        <authorList>
            <person name="Carlton J.M."/>
            <person name="Hirt R.P."/>
            <person name="Silva J.C."/>
            <person name="Delcher A.L."/>
            <person name="Schatz M."/>
            <person name="Zhao Q."/>
            <person name="Wortman J.R."/>
            <person name="Bidwell S.L."/>
            <person name="Alsmark U.C.M."/>
            <person name="Besteiro S."/>
            <person name="Sicheritz-Ponten T."/>
            <person name="Noel C.J."/>
            <person name="Dacks J.B."/>
            <person name="Foster P.G."/>
            <person name="Simillion C."/>
            <person name="Van de Peer Y."/>
            <person name="Miranda-Saavedra D."/>
            <person name="Barton G.J."/>
            <person name="Westrop G.D."/>
            <person name="Mueller S."/>
            <person name="Dessi D."/>
            <person name="Fiori P.L."/>
            <person name="Ren Q."/>
            <person name="Paulsen I."/>
            <person name="Zhang H."/>
            <person name="Bastida-Corcuera F.D."/>
            <person name="Simoes-Barbosa A."/>
            <person name="Brown M.T."/>
            <person name="Hayes R.D."/>
            <person name="Mukherjee M."/>
            <person name="Okumura C.Y."/>
            <person name="Schneider R."/>
            <person name="Smith A.J."/>
            <person name="Vanacova S."/>
            <person name="Villalvazo M."/>
            <person name="Haas B.J."/>
            <person name="Pertea M."/>
            <person name="Feldblyum T.V."/>
            <person name="Utterback T.R."/>
            <person name="Shu C.L."/>
            <person name="Osoegawa K."/>
            <person name="de Jong P.J."/>
            <person name="Hrdy I."/>
            <person name="Horvathova L."/>
            <person name="Zubacova Z."/>
            <person name="Dolezal P."/>
            <person name="Malik S.B."/>
            <person name="Logsdon J.M. Jr."/>
            <person name="Henze K."/>
            <person name="Gupta A."/>
            <person name="Wang C.C."/>
            <person name="Dunne R.L."/>
            <person name="Upcroft J.A."/>
            <person name="Upcroft P."/>
            <person name="White O."/>
            <person name="Salzberg S.L."/>
            <person name="Tang P."/>
            <person name="Chiu C.-H."/>
            <person name="Lee Y.-S."/>
            <person name="Embley T.M."/>
            <person name="Coombs G.H."/>
            <person name="Mottram J.C."/>
            <person name="Tachezy J."/>
            <person name="Fraser-Liggett C.M."/>
            <person name="Johnson P.J."/>
        </authorList>
    </citation>
    <scope>NUCLEOTIDE SEQUENCE [LARGE SCALE GENOMIC DNA]</scope>
    <source>
        <strain evidence="4">G3</strain>
    </source>
</reference>
<dbReference type="SMART" id="SM00220">
    <property type="entry name" value="S_TKc"/>
    <property type="match status" value="1"/>
</dbReference>
<reference evidence="4" key="1">
    <citation type="submission" date="2006-10" db="EMBL/GenBank/DDBJ databases">
        <authorList>
            <person name="Amadeo P."/>
            <person name="Zhao Q."/>
            <person name="Wortman J."/>
            <person name="Fraser-Liggett C."/>
            <person name="Carlton J."/>
        </authorList>
    </citation>
    <scope>NUCLEOTIDE SEQUENCE</scope>
    <source>
        <strain evidence="4">G3</strain>
    </source>
</reference>
<feature type="compositionally biased region" description="Acidic residues" evidence="2">
    <location>
        <begin position="838"/>
        <end position="855"/>
    </location>
</feature>
<dbReference type="OMA" id="ISHACLA"/>
<dbReference type="InterPro" id="IPR050767">
    <property type="entry name" value="Sel1_AlgK"/>
</dbReference>
<dbReference type="InterPro" id="IPR011009">
    <property type="entry name" value="Kinase-like_dom_sf"/>
</dbReference>
<evidence type="ECO:0000259" key="3">
    <source>
        <dbReference type="PROSITE" id="PS50011"/>
    </source>
</evidence>
<dbReference type="EMBL" id="DS113194">
    <property type="protein sequence ID" value="EAY20885.1"/>
    <property type="molecule type" value="Genomic_DNA"/>
</dbReference>
<gene>
    <name evidence="4" type="ORF">TVAG_437100</name>
</gene>
<dbReference type="Gene3D" id="1.10.510.10">
    <property type="entry name" value="Transferase(Phosphotransferase) domain 1"/>
    <property type="match status" value="1"/>
</dbReference>
<dbReference type="Pfam" id="PF08238">
    <property type="entry name" value="Sel1"/>
    <property type="match status" value="8"/>
</dbReference>
<protein>
    <submittedName>
        <fullName evidence="4">Protein kinase, putative</fullName>
    </submittedName>
</protein>
<dbReference type="SUPFAM" id="SSF81901">
    <property type="entry name" value="HCP-like"/>
    <property type="match status" value="4"/>
</dbReference>
<keyword evidence="4" id="KW-0808">Transferase</keyword>
<evidence type="ECO:0000256" key="2">
    <source>
        <dbReference type="SAM" id="MobiDB-lite"/>
    </source>
</evidence>
<dbReference type="Pfam" id="PF00069">
    <property type="entry name" value="Pkinase"/>
    <property type="match status" value="1"/>
</dbReference>
<dbReference type="AlphaFoldDB" id="A2DFF7"/>
<dbReference type="PROSITE" id="PS50011">
    <property type="entry name" value="PROTEIN_KINASE_DOM"/>
    <property type="match status" value="1"/>
</dbReference>
<dbReference type="RefSeq" id="XP_001581871.1">
    <property type="nucleotide sequence ID" value="XM_001581821.1"/>
</dbReference>
<dbReference type="InterPro" id="IPR000719">
    <property type="entry name" value="Prot_kinase_dom"/>
</dbReference>
<dbReference type="InterPro" id="IPR006597">
    <property type="entry name" value="Sel1-like"/>
</dbReference>
<dbReference type="SMART" id="SM00671">
    <property type="entry name" value="SEL1"/>
    <property type="match status" value="10"/>
</dbReference>
<feature type="region of interest" description="Disordered" evidence="2">
    <location>
        <begin position="805"/>
        <end position="865"/>
    </location>
</feature>
<proteinExistence type="inferred from homology"/>
<keyword evidence="4" id="KW-0418">Kinase</keyword>
<dbReference type="Gene3D" id="1.25.40.10">
    <property type="entry name" value="Tetratricopeptide repeat domain"/>
    <property type="match status" value="2"/>
</dbReference>
<dbReference type="SMR" id="A2DFF7"/>
<dbReference type="STRING" id="5722.A2DFF7"/>
<dbReference type="GO" id="GO:0004672">
    <property type="term" value="F:protein kinase activity"/>
    <property type="evidence" value="ECO:0007669"/>
    <property type="project" value="InterPro"/>
</dbReference>
<dbReference type="VEuPathDB" id="TrichDB:TVAGG3_0565010"/>
<evidence type="ECO:0000313" key="4">
    <source>
        <dbReference type="EMBL" id="EAY20885.1"/>
    </source>
</evidence>
<dbReference type="PANTHER" id="PTHR11102:SF160">
    <property type="entry name" value="ERAD-ASSOCIATED E3 UBIQUITIN-PROTEIN LIGASE COMPONENT HRD3"/>
    <property type="match status" value="1"/>
</dbReference>
<feature type="domain" description="Protein kinase" evidence="3">
    <location>
        <begin position="12"/>
        <end position="259"/>
    </location>
</feature>
<dbReference type="eggNOG" id="KOG1550">
    <property type="taxonomic scope" value="Eukaryota"/>
</dbReference>
<sequence length="893" mass="100835">MTKGAPPSDEMLRVIQQLSDKKNHSTDLVQDLSRGLIFVLSKFKRDLTDKSKKTDANEYYKKYSTISHACLASPHRTYQFDFSDNQYIRYTMPYFLNSSVSSMIDQEKRGKHPISWTVTKKSIVAYGIAQGIKALHSQNIIHGLLTPSNVFLSRTFEPLISEFWLRELYDISDIDANTSKSFLPTDNTEILAPPYDIYSFGCILACLLHKSTKFEVSFVNNASSDPMIDLIKKCIDSDPKNRPTIEEIINQMSSDHVVFSGTDITEFTKYVNKISNSTVERVESTPIPIPPMQDDHTLADQYRTLADSGDAHAHLLNAINRRKGRGCSVNKNASLKSFRFAADAGNPYAQYQASYYMVSKPKSLNEAIAYLTSSADSGYQDAQYRLGLMYAHGEGVSTDPKLAEKYLRLAADQGHLNAQKTVIEYIMNGTLQNQDPSVLAHYQCLAAWQGESQAQLSYAKYLIDKAFEENKQDIVELLTRASDQGNNEAQMIMAKLITQNKLSLFNRYDELRFIRLGAEMGDTEVATHYSDLISSGKVQVDDPVLAAKYFKMAADKGDDRAMVQYAQILREGKGVNVDKNGCYSYLKRSAEEKHNAESAYKYVDMKLAEGNKWNSDLEKFMKMAADAGHPLAQTRWAIHIKNSEPESAKTYLENAARQNEPRAYYELADYYLTGKFMSDDKLLPARLMKGAADLGYVEAMRKYAKFCVLDKCLPTDNVKTAAEYYKMAADLGDEKSQYRYAEMLADGDTLDEDIQQAVYYFELAAKQGNPKANYALGLIYEMGEGPIQKDEKKARAYYKKAINPSNNQKGYRPAKSALARVDDNSSSVRGSPYRYPADDSDEEEEEEEEMDDDEYVPNLDDLSGQQAMLNSEIAMNRYFPDRSLEAMRDMSGN</sequence>
<dbReference type="GO" id="GO:0005524">
    <property type="term" value="F:ATP binding"/>
    <property type="evidence" value="ECO:0007669"/>
    <property type="project" value="InterPro"/>
</dbReference>
<dbReference type="OrthoDB" id="64419at2759"/>
<dbReference type="InParanoid" id="A2DFF7"/>
<comment type="similarity">
    <text evidence="1">Belongs to the sel-1 family.</text>
</comment>
<dbReference type="SUPFAM" id="SSF56112">
    <property type="entry name" value="Protein kinase-like (PK-like)"/>
    <property type="match status" value="1"/>
</dbReference>